<keyword evidence="2" id="KW-1185">Reference proteome</keyword>
<evidence type="ECO:0000313" key="1">
    <source>
        <dbReference type="Ensembl" id="ENSCCRP00010071578.1"/>
    </source>
</evidence>
<protein>
    <submittedName>
        <fullName evidence="1">Uncharacterized protein</fullName>
    </submittedName>
</protein>
<name>A0A8C1M5S0_CYPCA</name>
<evidence type="ECO:0000313" key="2">
    <source>
        <dbReference type="Proteomes" id="UP000694427"/>
    </source>
</evidence>
<dbReference type="Proteomes" id="UP000694427">
    <property type="component" value="Unplaced"/>
</dbReference>
<dbReference type="PANTHER" id="PTHR45913">
    <property type="entry name" value="EPM2A-INTERACTING PROTEIN 1"/>
    <property type="match status" value="1"/>
</dbReference>
<accession>A0A8C1M5S0</accession>
<proteinExistence type="predicted"/>
<organism evidence="1 2">
    <name type="scientific">Cyprinus carpio</name>
    <name type="common">Common carp</name>
    <dbReference type="NCBI Taxonomy" id="7962"/>
    <lineage>
        <taxon>Eukaryota</taxon>
        <taxon>Metazoa</taxon>
        <taxon>Chordata</taxon>
        <taxon>Craniata</taxon>
        <taxon>Vertebrata</taxon>
        <taxon>Euteleostomi</taxon>
        <taxon>Actinopterygii</taxon>
        <taxon>Neopterygii</taxon>
        <taxon>Teleostei</taxon>
        <taxon>Ostariophysi</taxon>
        <taxon>Cypriniformes</taxon>
        <taxon>Cyprinidae</taxon>
        <taxon>Cyprininae</taxon>
        <taxon>Cyprinus</taxon>
    </lineage>
</organism>
<reference evidence="1" key="1">
    <citation type="submission" date="2025-08" db="UniProtKB">
        <authorList>
            <consortium name="Ensembl"/>
        </authorList>
    </citation>
    <scope>IDENTIFICATION</scope>
</reference>
<dbReference type="SUPFAM" id="SSF53098">
    <property type="entry name" value="Ribonuclease H-like"/>
    <property type="match status" value="1"/>
</dbReference>
<reference evidence="1" key="2">
    <citation type="submission" date="2025-09" db="UniProtKB">
        <authorList>
            <consortium name="Ensembl"/>
        </authorList>
    </citation>
    <scope>IDENTIFICATION</scope>
</reference>
<dbReference type="AlphaFoldDB" id="A0A8C1M5S0"/>
<sequence>MSFCLLKTRPYLDSYLEFGFIEAMDKVRIECVICGERLANESMKPCKLMRHQSTKHPQTVGKPTEFFLRKKELVMSNRPQNIIDVFTRAGNENRQATVASFECALLIAQSKKPHTIGETLLKPACVKMAEIMCGAQAASKLKTVPLSNNTIKHRIDRMANDVENTLIEKLKMHPFSIQLDETSTVADEAVLIAYVQYVDDSELKQDILLSTNLSTTTRGEDIFHAIDTYFTKNQIPYNNLVACCTDGAASMMGKNKGFNARLKEKAPYCLVFHCMIHRQALASKHLSDELNETMKTVVKIVNFIKARPVNKRIFAELCEDEVHQTLLLHTEVRWLSRGQVLVRFIELKEKIKEFLKMNNQKLFDEMTDAFLIRTSYLADIFSLYNETNKRMQSADANVLECKEIIDAFVHKVDFRRNKLMKRDLHHFPSLLKQTGGNLPESLSKEFILHMERLQKEMTSRFSDVDEHVAKCAWVMDPFTAQEEDVEYLQAEDELLDIKSNSLLRRFFNEHGYKRFWLVKGPNVAPKLAHHATTRLILPFATTYLSETAFSSLVTIKTKARNKLDVHHDFRMAVTKIMPNIQSLALDMQAQTSH</sequence>
<dbReference type="PANTHER" id="PTHR45913:SF19">
    <property type="entry name" value="LOW QUALITY PROTEIN: ZINC FINGER BED DOMAIN-CONTAINING PROTEIN 5-LIKE"/>
    <property type="match status" value="1"/>
</dbReference>
<dbReference type="Ensembl" id="ENSCCRT00010079108.1">
    <property type="protein sequence ID" value="ENSCCRP00010071578.1"/>
    <property type="gene ID" value="ENSCCRG00010031018.1"/>
</dbReference>
<dbReference type="InterPro" id="IPR012337">
    <property type="entry name" value="RNaseH-like_sf"/>
</dbReference>